<feature type="domain" description="Beta-mannosidase-like galactose-binding" evidence="4">
    <location>
        <begin position="970"/>
        <end position="1040"/>
    </location>
</feature>
<feature type="chain" id="PRO_5045637109" description="Beta-mannosidase-like galactose-binding domain-containing protein" evidence="3">
    <location>
        <begin position="28"/>
        <end position="1085"/>
    </location>
</feature>
<dbReference type="SUPFAM" id="SSF49785">
    <property type="entry name" value="Galactose-binding domain-like"/>
    <property type="match status" value="1"/>
</dbReference>
<keyword evidence="6" id="KW-1185">Reference proteome</keyword>
<reference evidence="6" key="1">
    <citation type="journal article" date="2019" name="Int. J. Syst. Evol. Microbiol.">
        <title>The Global Catalogue of Microorganisms (GCM) 10K type strain sequencing project: providing services to taxonomists for standard genome sequencing and annotation.</title>
        <authorList>
            <consortium name="The Broad Institute Genomics Platform"/>
            <consortium name="The Broad Institute Genome Sequencing Center for Infectious Disease"/>
            <person name="Wu L."/>
            <person name="Ma J."/>
        </authorList>
    </citation>
    <scope>NUCLEOTIDE SEQUENCE [LARGE SCALE GENOMIC DNA]</scope>
    <source>
        <strain evidence="6">JCM 18200</strain>
    </source>
</reference>
<proteinExistence type="predicted"/>
<keyword evidence="2" id="KW-0378">Hydrolase</keyword>
<evidence type="ECO:0000313" key="6">
    <source>
        <dbReference type="Proteomes" id="UP001501411"/>
    </source>
</evidence>
<dbReference type="InterPro" id="IPR008979">
    <property type="entry name" value="Galactose-bd-like_sf"/>
</dbReference>
<comment type="caution">
    <text evidence="5">The sequence shown here is derived from an EMBL/GenBank/DDBJ whole genome shotgun (WGS) entry which is preliminary data.</text>
</comment>
<dbReference type="Proteomes" id="UP001501411">
    <property type="component" value="Unassembled WGS sequence"/>
</dbReference>
<name>A0ABP9BRX9_9SPHI</name>
<evidence type="ECO:0000256" key="1">
    <source>
        <dbReference type="ARBA" id="ARBA00022729"/>
    </source>
</evidence>
<dbReference type="Gene3D" id="2.60.120.260">
    <property type="entry name" value="Galactose-binding domain-like"/>
    <property type="match status" value="1"/>
</dbReference>
<dbReference type="Pfam" id="PF17132">
    <property type="entry name" value="Glyco_hydro_106"/>
    <property type="match status" value="1"/>
</dbReference>
<evidence type="ECO:0000313" key="5">
    <source>
        <dbReference type="EMBL" id="GAA4799246.1"/>
    </source>
</evidence>
<dbReference type="PANTHER" id="PTHR43817:SF1">
    <property type="entry name" value="HYDROLASE, FAMILY 43, PUTATIVE (AFU_ORTHOLOGUE AFUA_3G01660)-RELATED"/>
    <property type="match status" value="1"/>
</dbReference>
<dbReference type="CDD" id="cd03143">
    <property type="entry name" value="A4_beta-galactosidase_middle_domain"/>
    <property type="match status" value="1"/>
</dbReference>
<sequence length="1085" mass="122382">MMTKTNTITVRLITCLISCLLFSCSQKQQSEQSADLTTIAENFKTPPDSIQTSVYWYWISGNISKEGVEKDLEAMKAVGINRAFIGNIGLDDVPYGKVQLFSDEWWDILHAALKKATELNIEIGLFNSPGWSQSGGPWIKPEQAMRYLASSETLVHGGEKVSVKLPKPNEDFQDVRVVAFRAPKGYNQSLANHSTQITSKPHLPLLHNLLDNNQETEVKLPEKEATAITFTVPEDFDARSLTVWPSKRNMKMQVTLDALVGNDYQQVKQFTIDRSNNQLNVGFEQFAPVAVSFDAIKAKSFRVTFDEVSADAGVAEIALTPTPKVERFKEKILARMHPTPLPYWHDYQWETQAKITDKDFLITPSDVQDISANLSADGTLNWDAPAGDWVVLRTGMVPTGVKNSPAPPEGTGLEVDKMNHEQVVKHFDAFMGEILRRIPAADRKTWKVAVQDSYEMGGQNWTDDFINKFKARYGYDPTAYIPVMYGNVVGSQDESDRFLWDLRRLIADDVAYEYVGGLRDISHKNGLTIWLENYGHWGFPGEFLQYGGQSDEIGGEFWSEGDLGNIENRAASSAAHIYGKTKVSAESFTAAGNTFGRYPAMMKQRGDRFFAEGINNTLLHVYIQQPYEDRKPGVNAWFGNEFNRFNTWFYDMDMFVRYLKRCNYLLQQGKYVADVAYFIGEDAPKMTGIQDPPLPQGYAFDYINGEVIRDHLQVKDGRLVLPDGMSYRLLVLPKLETMRPELLEKIEQLVNEGATILGPKPTRSPSLQNYGQADKKVQEIAEKLWGNVDGKAVKSHSYGKGLVMDGLSLQEALNQIGVVPDVKLADQDTALFIHRTLDNGEIYFVSNQTDKKINIKPTFRISGKLPELWNAITGRQRDLPEFTENDQTTTVPLSLEAYESAFIVFRKDGSGAAHQDRLNFPQPLNVETVNQPWKVRFDQQAEGPKDTVVFKQLSDWSRNPDAAIKYYSGAAWYETILSIQKPKADERLYLNLGSVIALAKVKVNGKDVGGVWTPPYKVDITEAVQDGTNKITIKVVNTWVNRLIGDLNLPEQERKHWTYVNPYHKDSPLRPSGLLGPVSIERYPY</sequence>
<dbReference type="EMBL" id="BAABIQ010000040">
    <property type="protein sequence ID" value="GAA4799246.1"/>
    <property type="molecule type" value="Genomic_DNA"/>
</dbReference>
<evidence type="ECO:0000259" key="4">
    <source>
        <dbReference type="Pfam" id="PF22666"/>
    </source>
</evidence>
<dbReference type="Pfam" id="PF22666">
    <property type="entry name" value="Glyco_hydro_2_N2"/>
    <property type="match status" value="1"/>
</dbReference>
<dbReference type="PANTHER" id="PTHR43817">
    <property type="entry name" value="GLYCOSYL HYDROLASE"/>
    <property type="match status" value="1"/>
</dbReference>
<evidence type="ECO:0000256" key="2">
    <source>
        <dbReference type="ARBA" id="ARBA00022801"/>
    </source>
</evidence>
<gene>
    <name evidence="5" type="ORF">GCM10023231_30040</name>
</gene>
<accession>A0ABP9BRX9</accession>
<dbReference type="RefSeq" id="WP_345232665.1">
    <property type="nucleotide sequence ID" value="NZ_BAABIQ010000040.1"/>
</dbReference>
<organism evidence="5 6">
    <name type="scientific">Olivibacter ginsenosidimutans</name>
    <dbReference type="NCBI Taxonomy" id="1176537"/>
    <lineage>
        <taxon>Bacteria</taxon>
        <taxon>Pseudomonadati</taxon>
        <taxon>Bacteroidota</taxon>
        <taxon>Sphingobacteriia</taxon>
        <taxon>Sphingobacteriales</taxon>
        <taxon>Sphingobacteriaceae</taxon>
        <taxon>Olivibacter</taxon>
    </lineage>
</organism>
<dbReference type="InterPro" id="IPR054593">
    <property type="entry name" value="Beta-mannosidase-like_N2"/>
</dbReference>
<evidence type="ECO:0000256" key="3">
    <source>
        <dbReference type="SAM" id="SignalP"/>
    </source>
</evidence>
<feature type="signal peptide" evidence="3">
    <location>
        <begin position="1"/>
        <end position="27"/>
    </location>
</feature>
<dbReference type="NCBIfam" id="NF045579">
    <property type="entry name" value="rhamnoside_JR"/>
    <property type="match status" value="1"/>
</dbReference>
<keyword evidence="1 3" id="KW-0732">Signal</keyword>
<dbReference type="PROSITE" id="PS51257">
    <property type="entry name" value="PROKAR_LIPOPROTEIN"/>
    <property type="match status" value="1"/>
</dbReference>
<protein>
    <recommendedName>
        <fullName evidence="4">Beta-mannosidase-like galactose-binding domain-containing protein</fullName>
    </recommendedName>
</protein>